<protein>
    <submittedName>
        <fullName evidence="3">Outer membrane beta-barrel protein</fullName>
    </submittedName>
</protein>
<dbReference type="AlphaFoldDB" id="A0A849SKD7"/>
<feature type="domain" description="Outer membrane protein beta-barrel" evidence="2">
    <location>
        <begin position="27"/>
        <end position="190"/>
    </location>
</feature>
<evidence type="ECO:0000313" key="4">
    <source>
        <dbReference type="Proteomes" id="UP000580839"/>
    </source>
</evidence>
<evidence type="ECO:0000256" key="1">
    <source>
        <dbReference type="SAM" id="SignalP"/>
    </source>
</evidence>
<proteinExistence type="predicted"/>
<dbReference type="SUPFAM" id="SSF56925">
    <property type="entry name" value="OMPA-like"/>
    <property type="match status" value="1"/>
</dbReference>
<comment type="caution">
    <text evidence="3">The sequence shown here is derived from an EMBL/GenBank/DDBJ whole genome shotgun (WGS) entry which is preliminary data.</text>
</comment>
<dbReference type="EMBL" id="JABFRW010000155">
    <property type="protein sequence ID" value="NOT34911.1"/>
    <property type="molecule type" value="Genomic_DNA"/>
</dbReference>
<sequence length="213" mass="22265">MIRRLMFAALTLACMVTVSSTPPAQAGTEFGIKAGVTGATLTGDIADVTDPERTTGITGGLMLAIKLPGDLFAIQGEALYVKKGAKWTDLASSPSPPFSSDGEVNLEYIELPVLARMSLPLGLPLSPFIVAGPTFGYSISAKFKPEDTTLDEQDLKDQIKKLDTGFAVGAGARLGPATLEARYGSSLSDVQEDNGAALPTKNSVFTVMAGFVF</sequence>
<dbReference type="InterPro" id="IPR025665">
    <property type="entry name" value="Beta-barrel_OMP_2"/>
</dbReference>
<dbReference type="Proteomes" id="UP000580839">
    <property type="component" value="Unassembled WGS sequence"/>
</dbReference>
<dbReference type="Pfam" id="PF13568">
    <property type="entry name" value="OMP_b-brl_2"/>
    <property type="match status" value="1"/>
</dbReference>
<name>A0A849SKD7_UNCEI</name>
<evidence type="ECO:0000259" key="2">
    <source>
        <dbReference type="Pfam" id="PF13568"/>
    </source>
</evidence>
<reference evidence="3 4" key="1">
    <citation type="submission" date="2020-04" db="EMBL/GenBank/DDBJ databases">
        <title>Metagenomic profiling of ammonia- and methane-oxidizing microorganisms in a Dutch drinking water treatment plant.</title>
        <authorList>
            <person name="Poghosyan L."/>
            <person name="Leucker S."/>
        </authorList>
    </citation>
    <scope>NUCLEOTIDE SEQUENCE [LARGE SCALE GENOMIC DNA]</scope>
    <source>
        <strain evidence="3">S-RSF-IL-03</strain>
    </source>
</reference>
<dbReference type="InterPro" id="IPR011250">
    <property type="entry name" value="OMP/PagP_B-barrel"/>
</dbReference>
<organism evidence="3 4">
    <name type="scientific">Eiseniibacteriota bacterium</name>
    <dbReference type="NCBI Taxonomy" id="2212470"/>
    <lineage>
        <taxon>Bacteria</taxon>
        <taxon>Candidatus Eiseniibacteriota</taxon>
    </lineage>
</organism>
<accession>A0A849SKD7</accession>
<feature type="signal peptide" evidence="1">
    <location>
        <begin position="1"/>
        <end position="26"/>
    </location>
</feature>
<gene>
    <name evidence="3" type="ORF">HOP12_12175</name>
</gene>
<feature type="chain" id="PRO_5032874366" evidence="1">
    <location>
        <begin position="27"/>
        <end position="213"/>
    </location>
</feature>
<evidence type="ECO:0000313" key="3">
    <source>
        <dbReference type="EMBL" id="NOT34911.1"/>
    </source>
</evidence>
<keyword evidence="1" id="KW-0732">Signal</keyword>